<reference evidence="2" key="2">
    <citation type="submission" date="2021-02" db="EMBL/GenBank/DDBJ databases">
        <authorList>
            <person name="Kimball J.A."/>
            <person name="Haas M.W."/>
            <person name="Macchietto M."/>
            <person name="Kono T."/>
            <person name="Duquette J."/>
            <person name="Shao M."/>
        </authorList>
    </citation>
    <scope>NUCLEOTIDE SEQUENCE</scope>
    <source>
        <tissue evidence="2">Fresh leaf tissue</tissue>
    </source>
</reference>
<dbReference type="Proteomes" id="UP000729402">
    <property type="component" value="Unassembled WGS sequence"/>
</dbReference>
<gene>
    <name evidence="2" type="ORF">GUJ93_ZPchr0012g21971</name>
</gene>
<protein>
    <submittedName>
        <fullName evidence="2">Uncharacterized protein</fullName>
    </submittedName>
</protein>
<evidence type="ECO:0000256" key="1">
    <source>
        <dbReference type="SAM" id="MobiDB-lite"/>
    </source>
</evidence>
<keyword evidence="3" id="KW-1185">Reference proteome</keyword>
<feature type="region of interest" description="Disordered" evidence="1">
    <location>
        <begin position="188"/>
        <end position="213"/>
    </location>
</feature>
<proteinExistence type="predicted"/>
<dbReference type="AlphaFoldDB" id="A0A8J5WND3"/>
<reference evidence="2" key="1">
    <citation type="journal article" date="2021" name="bioRxiv">
        <title>Whole Genome Assembly and Annotation of Northern Wild Rice, Zizania palustris L., Supports a Whole Genome Duplication in the Zizania Genus.</title>
        <authorList>
            <person name="Haas M."/>
            <person name="Kono T."/>
            <person name="Macchietto M."/>
            <person name="Millas R."/>
            <person name="McGilp L."/>
            <person name="Shao M."/>
            <person name="Duquette J."/>
            <person name="Hirsch C.N."/>
            <person name="Kimball J."/>
        </authorList>
    </citation>
    <scope>NUCLEOTIDE SEQUENCE</scope>
    <source>
        <tissue evidence="2">Fresh leaf tissue</tissue>
    </source>
</reference>
<name>A0A8J5WND3_ZIZPA</name>
<sequence length="269" mass="28444">MLVLKEVVADREEVVGQTAVPAGDQAMALDMAKQVEVEPMLAEVVVVEVEVEVERTVDPDMVLGQALGMDKLVDMDLTVEDMLKEEVVVKVEAVDKMVGPDMVLALDLDMVKQEDMVLTMEDTLRLAAKVVVVGAGKMDMVVAQAVDLEAPVDTHKIYAQAGSGVGYAQAGGYGSHGGAYAQGGGQGGGGGGGVNGGSGSGSESGSGQDSSYSPGQVLVQLKPVVIGLIMEVDMLKQAVRVVAGSGWAKWSRRLWRIWGWLRKRIWISF</sequence>
<evidence type="ECO:0000313" key="2">
    <source>
        <dbReference type="EMBL" id="KAG8091791.1"/>
    </source>
</evidence>
<feature type="compositionally biased region" description="Gly residues" evidence="1">
    <location>
        <begin position="188"/>
        <end position="204"/>
    </location>
</feature>
<evidence type="ECO:0000313" key="3">
    <source>
        <dbReference type="Proteomes" id="UP000729402"/>
    </source>
</evidence>
<accession>A0A8J5WND3</accession>
<dbReference type="EMBL" id="JAAALK010000080">
    <property type="protein sequence ID" value="KAG8091791.1"/>
    <property type="molecule type" value="Genomic_DNA"/>
</dbReference>
<comment type="caution">
    <text evidence="2">The sequence shown here is derived from an EMBL/GenBank/DDBJ whole genome shotgun (WGS) entry which is preliminary data.</text>
</comment>
<organism evidence="2 3">
    <name type="scientific">Zizania palustris</name>
    <name type="common">Northern wild rice</name>
    <dbReference type="NCBI Taxonomy" id="103762"/>
    <lineage>
        <taxon>Eukaryota</taxon>
        <taxon>Viridiplantae</taxon>
        <taxon>Streptophyta</taxon>
        <taxon>Embryophyta</taxon>
        <taxon>Tracheophyta</taxon>
        <taxon>Spermatophyta</taxon>
        <taxon>Magnoliopsida</taxon>
        <taxon>Liliopsida</taxon>
        <taxon>Poales</taxon>
        <taxon>Poaceae</taxon>
        <taxon>BOP clade</taxon>
        <taxon>Oryzoideae</taxon>
        <taxon>Oryzeae</taxon>
        <taxon>Zizaniinae</taxon>
        <taxon>Zizania</taxon>
    </lineage>
</organism>